<evidence type="ECO:0000313" key="2">
    <source>
        <dbReference type="Proteomes" id="UP001412067"/>
    </source>
</evidence>
<sequence>MFFFPLKNLKVPACLDAIKDIQDFVKYNWPQAIHGFLHSQFDGLSKICEVRGQGRTSGIWRAAPPNMLIIECGNISMSRGDLDDLLGVGWVMDSHLNAYAMVLGARRKKNPDLVRSFLYVSPNHAVRYLNIYYYL</sequence>
<name>A0ABR2MLP2_9ASPA</name>
<gene>
    <name evidence="1" type="ORF">KSP40_PGU006177</name>
</gene>
<proteinExistence type="predicted"/>
<keyword evidence="2" id="KW-1185">Reference proteome</keyword>
<comment type="caution">
    <text evidence="1">The sequence shown here is derived from an EMBL/GenBank/DDBJ whole genome shotgun (WGS) entry which is preliminary data.</text>
</comment>
<accession>A0ABR2MLP2</accession>
<organism evidence="1 2">
    <name type="scientific">Platanthera guangdongensis</name>
    <dbReference type="NCBI Taxonomy" id="2320717"/>
    <lineage>
        <taxon>Eukaryota</taxon>
        <taxon>Viridiplantae</taxon>
        <taxon>Streptophyta</taxon>
        <taxon>Embryophyta</taxon>
        <taxon>Tracheophyta</taxon>
        <taxon>Spermatophyta</taxon>
        <taxon>Magnoliopsida</taxon>
        <taxon>Liliopsida</taxon>
        <taxon>Asparagales</taxon>
        <taxon>Orchidaceae</taxon>
        <taxon>Orchidoideae</taxon>
        <taxon>Orchideae</taxon>
        <taxon>Orchidinae</taxon>
        <taxon>Platanthera</taxon>
    </lineage>
</organism>
<reference evidence="1 2" key="1">
    <citation type="journal article" date="2022" name="Nat. Plants">
        <title>Genomes of leafy and leafless Platanthera orchids illuminate the evolution of mycoheterotrophy.</title>
        <authorList>
            <person name="Li M.H."/>
            <person name="Liu K.W."/>
            <person name="Li Z."/>
            <person name="Lu H.C."/>
            <person name="Ye Q.L."/>
            <person name="Zhang D."/>
            <person name="Wang J.Y."/>
            <person name="Li Y.F."/>
            <person name="Zhong Z.M."/>
            <person name="Liu X."/>
            <person name="Yu X."/>
            <person name="Liu D.K."/>
            <person name="Tu X.D."/>
            <person name="Liu B."/>
            <person name="Hao Y."/>
            <person name="Liao X.Y."/>
            <person name="Jiang Y.T."/>
            <person name="Sun W.H."/>
            <person name="Chen J."/>
            <person name="Chen Y.Q."/>
            <person name="Ai Y."/>
            <person name="Zhai J.W."/>
            <person name="Wu S.S."/>
            <person name="Zhou Z."/>
            <person name="Hsiao Y.Y."/>
            <person name="Wu W.L."/>
            <person name="Chen Y.Y."/>
            <person name="Lin Y.F."/>
            <person name="Hsu J.L."/>
            <person name="Li C.Y."/>
            <person name="Wang Z.W."/>
            <person name="Zhao X."/>
            <person name="Zhong W.Y."/>
            <person name="Ma X.K."/>
            <person name="Ma L."/>
            <person name="Huang J."/>
            <person name="Chen G.Z."/>
            <person name="Huang M.Z."/>
            <person name="Huang L."/>
            <person name="Peng D.H."/>
            <person name="Luo Y.B."/>
            <person name="Zou S.Q."/>
            <person name="Chen S.P."/>
            <person name="Lan S."/>
            <person name="Tsai W.C."/>
            <person name="Van de Peer Y."/>
            <person name="Liu Z.J."/>
        </authorList>
    </citation>
    <scope>NUCLEOTIDE SEQUENCE [LARGE SCALE GENOMIC DNA]</scope>
    <source>
        <strain evidence="1">Lor288</strain>
    </source>
</reference>
<dbReference type="EMBL" id="JBBWWR010000007">
    <property type="protein sequence ID" value="KAK8964430.1"/>
    <property type="molecule type" value="Genomic_DNA"/>
</dbReference>
<protein>
    <submittedName>
        <fullName evidence="1">Uncharacterized protein</fullName>
    </submittedName>
</protein>
<dbReference type="Proteomes" id="UP001412067">
    <property type="component" value="Unassembled WGS sequence"/>
</dbReference>
<evidence type="ECO:0000313" key="1">
    <source>
        <dbReference type="EMBL" id="KAK8964430.1"/>
    </source>
</evidence>